<dbReference type="EMBL" id="BNAL01000033">
    <property type="protein sequence ID" value="GHG08881.1"/>
    <property type="molecule type" value="Genomic_DNA"/>
</dbReference>
<evidence type="ECO:0000313" key="3">
    <source>
        <dbReference type="EMBL" id="GHG08881.1"/>
    </source>
</evidence>
<feature type="domain" description="Water stress and hypersensitive response" evidence="2">
    <location>
        <begin position="42"/>
        <end position="158"/>
    </location>
</feature>
<dbReference type="RefSeq" id="WP_189643782.1">
    <property type="nucleotide sequence ID" value="NZ_BNAL01000033.1"/>
</dbReference>
<evidence type="ECO:0000313" key="4">
    <source>
        <dbReference type="Proteomes" id="UP000632154"/>
    </source>
</evidence>
<sequence length="170" mass="17718">MSRFSLVAGLCLALCPLTACAPTQLAGPVVQVPNFEPRSVRLIGLTLPGQAGQSAAADLELTVQVHNPSPFAVRLHSLAADLVLTGQPVAALVLPDIALPARGETVQTVRASVPVSLDTAAEWLKVARGQGVPYRLDGTFTADLGALGQPKFGPLTLVQGQWKQPAILPF</sequence>
<evidence type="ECO:0000256" key="1">
    <source>
        <dbReference type="SAM" id="SignalP"/>
    </source>
</evidence>
<protein>
    <recommendedName>
        <fullName evidence="2">Water stress and hypersensitive response domain-containing protein</fullName>
    </recommendedName>
</protein>
<dbReference type="Pfam" id="PF03168">
    <property type="entry name" value="LEA_2"/>
    <property type="match status" value="1"/>
</dbReference>
<proteinExistence type="predicted"/>
<dbReference type="SMART" id="SM00769">
    <property type="entry name" value="WHy"/>
    <property type="match status" value="1"/>
</dbReference>
<gene>
    <name evidence="3" type="ORF">GCM10017783_21870</name>
</gene>
<dbReference type="InterPro" id="IPR004864">
    <property type="entry name" value="LEA_2"/>
</dbReference>
<dbReference type="Gene3D" id="2.60.40.1820">
    <property type="match status" value="1"/>
</dbReference>
<comment type="caution">
    <text evidence="3">The sequence shown here is derived from an EMBL/GenBank/DDBJ whole genome shotgun (WGS) entry which is preliminary data.</text>
</comment>
<accession>A0ABQ3K8X3</accession>
<feature type="chain" id="PRO_5045511701" description="Water stress and hypersensitive response domain-containing protein" evidence="1">
    <location>
        <begin position="22"/>
        <end position="170"/>
    </location>
</feature>
<organism evidence="3 4">
    <name type="scientific">Deinococcus piscis</name>
    <dbReference type="NCBI Taxonomy" id="394230"/>
    <lineage>
        <taxon>Bacteria</taxon>
        <taxon>Thermotogati</taxon>
        <taxon>Deinococcota</taxon>
        <taxon>Deinococci</taxon>
        <taxon>Deinococcales</taxon>
        <taxon>Deinococcaceae</taxon>
        <taxon>Deinococcus</taxon>
    </lineage>
</organism>
<keyword evidence="4" id="KW-1185">Reference proteome</keyword>
<dbReference type="Proteomes" id="UP000632154">
    <property type="component" value="Unassembled WGS sequence"/>
</dbReference>
<evidence type="ECO:0000259" key="2">
    <source>
        <dbReference type="SMART" id="SM00769"/>
    </source>
</evidence>
<dbReference type="InterPro" id="IPR013990">
    <property type="entry name" value="WHy-dom"/>
</dbReference>
<name>A0ABQ3K8X3_9DEIO</name>
<dbReference type="SUPFAM" id="SSF117070">
    <property type="entry name" value="LEA14-like"/>
    <property type="match status" value="1"/>
</dbReference>
<keyword evidence="1" id="KW-0732">Signal</keyword>
<reference evidence="4" key="1">
    <citation type="journal article" date="2019" name="Int. J. Syst. Evol. Microbiol.">
        <title>The Global Catalogue of Microorganisms (GCM) 10K type strain sequencing project: providing services to taxonomists for standard genome sequencing and annotation.</title>
        <authorList>
            <consortium name="The Broad Institute Genomics Platform"/>
            <consortium name="The Broad Institute Genome Sequencing Center for Infectious Disease"/>
            <person name="Wu L."/>
            <person name="Ma J."/>
        </authorList>
    </citation>
    <scope>NUCLEOTIDE SEQUENCE [LARGE SCALE GENOMIC DNA]</scope>
    <source>
        <strain evidence="4">CGMCC 1.18439</strain>
    </source>
</reference>
<feature type="signal peptide" evidence="1">
    <location>
        <begin position="1"/>
        <end position="21"/>
    </location>
</feature>